<reference evidence="3 4" key="1">
    <citation type="journal article" date="2007" name="Science">
        <title>Sea anemone genome reveals ancestral eumetazoan gene repertoire and genomic organization.</title>
        <authorList>
            <person name="Putnam N.H."/>
            <person name="Srivastava M."/>
            <person name="Hellsten U."/>
            <person name="Dirks B."/>
            <person name="Chapman J."/>
            <person name="Salamov A."/>
            <person name="Terry A."/>
            <person name="Shapiro H."/>
            <person name="Lindquist E."/>
            <person name="Kapitonov V.V."/>
            <person name="Jurka J."/>
            <person name="Genikhovich G."/>
            <person name="Grigoriev I.V."/>
            <person name="Lucas S.M."/>
            <person name="Steele R.E."/>
            <person name="Finnerty J.R."/>
            <person name="Technau U."/>
            <person name="Martindale M.Q."/>
            <person name="Rokhsar D.S."/>
        </authorList>
    </citation>
    <scope>NUCLEOTIDE SEQUENCE [LARGE SCALE GENOMIC DNA]</scope>
    <source>
        <strain evidence="4">CH2 X CH6</strain>
    </source>
</reference>
<dbReference type="InterPro" id="IPR012677">
    <property type="entry name" value="Nucleotide-bd_a/b_plait_sf"/>
</dbReference>
<keyword evidence="1" id="KW-0812">Transmembrane</keyword>
<feature type="non-terminal residue" evidence="3">
    <location>
        <position position="1"/>
    </location>
</feature>
<gene>
    <name evidence="3" type="ORF">NEMVEDRAFT_v1g225572</name>
</gene>
<dbReference type="AlphaFoldDB" id="A7TDB3"/>
<dbReference type="Proteomes" id="UP000001593">
    <property type="component" value="Unassembled WGS sequence"/>
</dbReference>
<keyword evidence="1" id="KW-1133">Transmembrane helix</keyword>
<dbReference type="InParanoid" id="A7TDB3"/>
<evidence type="ECO:0000256" key="1">
    <source>
        <dbReference type="SAM" id="Phobius"/>
    </source>
</evidence>
<evidence type="ECO:0000313" key="4">
    <source>
        <dbReference type="Proteomes" id="UP000001593"/>
    </source>
</evidence>
<feature type="transmembrane region" description="Helical" evidence="1">
    <location>
        <begin position="76"/>
        <end position="99"/>
    </location>
</feature>
<feature type="domain" description="RRM" evidence="2">
    <location>
        <begin position="1"/>
        <end position="49"/>
    </location>
</feature>
<protein>
    <recommendedName>
        <fullName evidence="2">RRM domain-containing protein</fullName>
    </recommendedName>
</protein>
<dbReference type="InterPro" id="IPR035979">
    <property type="entry name" value="RBD_domain_sf"/>
</dbReference>
<proteinExistence type="predicted"/>
<dbReference type="CDD" id="cd12446">
    <property type="entry name" value="RRM_RBM25"/>
    <property type="match status" value="1"/>
</dbReference>
<dbReference type="InterPro" id="IPR034268">
    <property type="entry name" value="RBM25_RRM"/>
</dbReference>
<dbReference type="InterPro" id="IPR052768">
    <property type="entry name" value="RBM25"/>
</dbReference>
<dbReference type="GO" id="GO:0003723">
    <property type="term" value="F:RNA binding"/>
    <property type="evidence" value="ECO:0007669"/>
    <property type="project" value="InterPro"/>
</dbReference>
<dbReference type="Gene3D" id="3.30.70.330">
    <property type="match status" value="1"/>
</dbReference>
<sequence>KCGIVVSWKRVQGANGKLQAFGFCEYSDPEASLRAIRLLHNLQVGDKSLVLSISLDLQYYTNRPCLFLRQIGPTGYLLIPLHILLQYSTYMFCIGGLFIKRVSREGNVTYLICKFKLCGRRGKISALFLDKKALLLVKVDAKTKTLLDEYKAKKKEDRKGEK</sequence>
<name>A7TDB3_NEMVE</name>
<dbReference type="eggNOG" id="KOG2253">
    <property type="taxonomic scope" value="Eukaryota"/>
</dbReference>
<dbReference type="EMBL" id="DS477553">
    <property type="protein sequence ID" value="EDO25939.1"/>
    <property type="molecule type" value="Genomic_DNA"/>
</dbReference>
<evidence type="ECO:0000259" key="2">
    <source>
        <dbReference type="Pfam" id="PF00076"/>
    </source>
</evidence>
<dbReference type="SUPFAM" id="SSF54928">
    <property type="entry name" value="RNA-binding domain, RBD"/>
    <property type="match status" value="1"/>
</dbReference>
<dbReference type="PANTHER" id="PTHR18806:SF4">
    <property type="entry name" value="RNA-BINDING PROTEIN 25"/>
    <property type="match status" value="1"/>
</dbReference>
<evidence type="ECO:0000313" key="3">
    <source>
        <dbReference type="EMBL" id="EDO25939.1"/>
    </source>
</evidence>
<dbReference type="PANTHER" id="PTHR18806">
    <property type="entry name" value="RBM25 PROTEIN"/>
    <property type="match status" value="1"/>
</dbReference>
<dbReference type="InterPro" id="IPR000504">
    <property type="entry name" value="RRM_dom"/>
</dbReference>
<feature type="non-terminal residue" evidence="3">
    <location>
        <position position="162"/>
    </location>
</feature>
<dbReference type="HOGENOM" id="CLU_1639653_0_0_1"/>
<dbReference type="Pfam" id="PF00076">
    <property type="entry name" value="RRM_1"/>
    <property type="match status" value="1"/>
</dbReference>
<keyword evidence="4" id="KW-1185">Reference proteome</keyword>
<organism evidence="3 4">
    <name type="scientific">Nematostella vectensis</name>
    <name type="common">Starlet sea anemone</name>
    <dbReference type="NCBI Taxonomy" id="45351"/>
    <lineage>
        <taxon>Eukaryota</taxon>
        <taxon>Metazoa</taxon>
        <taxon>Cnidaria</taxon>
        <taxon>Anthozoa</taxon>
        <taxon>Hexacorallia</taxon>
        <taxon>Actiniaria</taxon>
        <taxon>Edwardsiidae</taxon>
        <taxon>Nematostella</taxon>
    </lineage>
</organism>
<accession>A7TDB3</accession>
<dbReference type="STRING" id="45351.A7TDB3"/>
<keyword evidence="1" id="KW-0472">Membrane</keyword>